<evidence type="ECO:0000256" key="1">
    <source>
        <dbReference type="ARBA" id="ARBA00023015"/>
    </source>
</evidence>
<evidence type="ECO:0000313" key="5">
    <source>
        <dbReference type="EMBL" id="MVT41990.1"/>
    </source>
</evidence>
<dbReference type="OrthoDB" id="2619345at2"/>
<dbReference type="SUPFAM" id="SSF46785">
    <property type="entry name" value="Winged helix' DNA-binding domain"/>
    <property type="match status" value="1"/>
</dbReference>
<evidence type="ECO:0000256" key="3">
    <source>
        <dbReference type="ARBA" id="ARBA00023163"/>
    </source>
</evidence>
<proteinExistence type="predicted"/>
<gene>
    <name evidence="5" type="ORF">GO495_15470</name>
</gene>
<reference evidence="5 6" key="1">
    <citation type="submission" date="2019-12" db="EMBL/GenBank/DDBJ databases">
        <title>The draft genomic sequence of strain Chitinophaga oryziterrae JCM 16595.</title>
        <authorList>
            <person name="Zhang X."/>
        </authorList>
    </citation>
    <scope>NUCLEOTIDE SEQUENCE [LARGE SCALE GENOMIC DNA]</scope>
    <source>
        <strain evidence="5 6">JCM 16595</strain>
    </source>
</reference>
<dbReference type="InterPro" id="IPR036390">
    <property type="entry name" value="WH_DNA-bd_sf"/>
</dbReference>
<dbReference type="AlphaFoldDB" id="A0A6N8J9T5"/>
<dbReference type="Proteomes" id="UP000468388">
    <property type="component" value="Unassembled WGS sequence"/>
</dbReference>
<dbReference type="Gene3D" id="1.10.10.10">
    <property type="entry name" value="Winged helix-like DNA-binding domain superfamily/Winged helix DNA-binding domain"/>
    <property type="match status" value="1"/>
</dbReference>
<accession>A0A6N8J9T5</accession>
<dbReference type="GO" id="GO:0003677">
    <property type="term" value="F:DNA binding"/>
    <property type="evidence" value="ECO:0007669"/>
    <property type="project" value="UniProtKB-KW"/>
</dbReference>
<dbReference type="InterPro" id="IPR036388">
    <property type="entry name" value="WH-like_DNA-bd_sf"/>
</dbReference>
<sequence length="113" mass="13323">MKDKELTIDQKIKYVQDTLFVISGKWKLPILIAINQGCYRFRDIHRSVLPISTRVLSKELKDLEQNKLVIRTVYDALSKTVEYTVSPYCKSLKPLVDEMIKWGQNHRRKISEK</sequence>
<keyword evidence="1" id="KW-0805">Transcription regulation</keyword>
<dbReference type="PANTHER" id="PTHR33204">
    <property type="entry name" value="TRANSCRIPTIONAL REGULATOR, MARR FAMILY"/>
    <property type="match status" value="1"/>
</dbReference>
<protein>
    <submittedName>
        <fullName evidence="5">Transcriptional regulator</fullName>
    </submittedName>
</protein>
<feature type="domain" description="HTH hxlR-type" evidence="4">
    <location>
        <begin position="12"/>
        <end position="111"/>
    </location>
</feature>
<keyword evidence="3" id="KW-0804">Transcription</keyword>
<evidence type="ECO:0000259" key="4">
    <source>
        <dbReference type="PROSITE" id="PS51118"/>
    </source>
</evidence>
<name>A0A6N8J9T5_9BACT</name>
<organism evidence="5 6">
    <name type="scientific">Chitinophaga oryziterrae</name>
    <dbReference type="NCBI Taxonomy" id="1031224"/>
    <lineage>
        <taxon>Bacteria</taxon>
        <taxon>Pseudomonadati</taxon>
        <taxon>Bacteroidota</taxon>
        <taxon>Chitinophagia</taxon>
        <taxon>Chitinophagales</taxon>
        <taxon>Chitinophagaceae</taxon>
        <taxon>Chitinophaga</taxon>
    </lineage>
</organism>
<dbReference type="PROSITE" id="PS51118">
    <property type="entry name" value="HTH_HXLR"/>
    <property type="match status" value="1"/>
</dbReference>
<dbReference type="PANTHER" id="PTHR33204:SF29">
    <property type="entry name" value="TRANSCRIPTIONAL REGULATOR"/>
    <property type="match status" value="1"/>
</dbReference>
<keyword evidence="6" id="KW-1185">Reference proteome</keyword>
<comment type="caution">
    <text evidence="5">The sequence shown here is derived from an EMBL/GenBank/DDBJ whole genome shotgun (WGS) entry which is preliminary data.</text>
</comment>
<dbReference type="InterPro" id="IPR002577">
    <property type="entry name" value="HTH_HxlR"/>
</dbReference>
<dbReference type="EMBL" id="WRXO01000004">
    <property type="protein sequence ID" value="MVT41990.1"/>
    <property type="molecule type" value="Genomic_DNA"/>
</dbReference>
<evidence type="ECO:0000256" key="2">
    <source>
        <dbReference type="ARBA" id="ARBA00023125"/>
    </source>
</evidence>
<evidence type="ECO:0000313" key="6">
    <source>
        <dbReference type="Proteomes" id="UP000468388"/>
    </source>
</evidence>
<dbReference type="Pfam" id="PF01638">
    <property type="entry name" value="HxlR"/>
    <property type="match status" value="1"/>
</dbReference>
<dbReference type="RefSeq" id="WP_157300626.1">
    <property type="nucleotide sequence ID" value="NZ_BAAAZB010000005.1"/>
</dbReference>
<keyword evidence="2" id="KW-0238">DNA-binding</keyword>